<dbReference type="OMA" id="RSIDQKW"/>
<feature type="non-terminal residue" evidence="9">
    <location>
        <position position="1"/>
    </location>
</feature>
<dbReference type="EMBL" id="KB631603">
    <property type="protein sequence ID" value="ERL84579.1"/>
    <property type="molecule type" value="Genomic_DNA"/>
</dbReference>
<evidence type="ECO:0000313" key="12">
    <source>
        <dbReference type="Proteomes" id="UP000019118"/>
    </source>
</evidence>
<gene>
    <name evidence="11" type="primary">109534504</name>
    <name evidence="10" type="ORF">D910_02008</name>
    <name evidence="9" type="ORF">YQE_03780</name>
</gene>
<reference evidence="11" key="2">
    <citation type="submission" date="2024-08" db="UniProtKB">
        <authorList>
            <consortium name="EnsemblMetazoa"/>
        </authorList>
    </citation>
    <scope>IDENTIFICATION</scope>
</reference>
<evidence type="ECO:0000313" key="13">
    <source>
        <dbReference type="Proteomes" id="UP000030742"/>
    </source>
</evidence>
<dbReference type="EMBL" id="KB740648">
    <property type="protein sequence ID" value="ENN79724.1"/>
    <property type="molecule type" value="Genomic_DNA"/>
</dbReference>
<evidence type="ECO:0000313" key="9">
    <source>
        <dbReference type="EMBL" id="ENN79724.1"/>
    </source>
</evidence>
<sequence length="131" mass="15313">MFPRNILASTWRTCNQVQLRFRSYRKGDYCETKNQKYRKERGLPINPNTIGVLTDGSDFSYLDGRIAPLAQGQKKRILRNEQTKLQIIALSREIDFAIERYQQIQDEESRKKQHILDRKLKPKGAALLSTS</sequence>
<keyword evidence="3" id="KW-0809">Transit peptide</keyword>
<keyword evidence="12" id="KW-1185">Reference proteome</keyword>
<evidence type="ECO:0000256" key="7">
    <source>
        <dbReference type="ARBA" id="ARBA00035181"/>
    </source>
</evidence>
<keyword evidence="6" id="KW-0687">Ribonucleoprotein</keyword>
<dbReference type="KEGG" id="dpa:109534504"/>
<dbReference type="InterPro" id="IPR034596">
    <property type="entry name" value="Ribosomal_mL52"/>
</dbReference>
<evidence type="ECO:0000256" key="1">
    <source>
        <dbReference type="ARBA" id="ARBA00004173"/>
    </source>
</evidence>
<dbReference type="Proteomes" id="UP000030742">
    <property type="component" value="Unassembled WGS sequence"/>
</dbReference>
<dbReference type="Pfam" id="PF18699">
    <property type="entry name" value="MRPL52"/>
    <property type="match status" value="1"/>
</dbReference>
<reference evidence="12 13" key="1">
    <citation type="journal article" date="2013" name="Genome Biol.">
        <title>Draft genome of the mountain pine beetle, Dendroctonus ponderosae Hopkins, a major forest pest.</title>
        <authorList>
            <person name="Keeling C.I."/>
            <person name="Yuen M.M."/>
            <person name="Liao N.Y."/>
            <person name="Docking T.R."/>
            <person name="Chan S.K."/>
            <person name="Taylor G.A."/>
            <person name="Palmquist D.L."/>
            <person name="Jackman S.D."/>
            <person name="Nguyen A."/>
            <person name="Li M."/>
            <person name="Henderson H."/>
            <person name="Janes J.K."/>
            <person name="Zhao Y."/>
            <person name="Pandoh P."/>
            <person name="Moore R."/>
            <person name="Sperling F.A."/>
            <person name="Huber D.P."/>
            <person name="Birol I."/>
            <person name="Jones S.J."/>
            <person name="Bohlmann J."/>
        </authorList>
    </citation>
    <scope>NUCLEOTIDE SEQUENCE</scope>
</reference>
<dbReference type="GO" id="GO:0005762">
    <property type="term" value="C:mitochondrial large ribosomal subunit"/>
    <property type="evidence" value="ECO:0007669"/>
    <property type="project" value="InterPro"/>
</dbReference>
<evidence type="ECO:0000313" key="10">
    <source>
        <dbReference type="EMBL" id="ERL84579.1"/>
    </source>
</evidence>
<name>N6TH19_DENPD</name>
<accession>N6TH19</accession>
<dbReference type="STRING" id="77166.N6TH19"/>
<dbReference type="HOGENOM" id="CLU_135844_1_0_1"/>
<evidence type="ECO:0000256" key="4">
    <source>
        <dbReference type="ARBA" id="ARBA00022980"/>
    </source>
</evidence>
<dbReference type="Proteomes" id="UP000019118">
    <property type="component" value="Unassembled WGS sequence"/>
</dbReference>
<comment type="subcellular location">
    <subcellularLocation>
        <location evidence="1">Mitochondrion</location>
    </subcellularLocation>
</comment>
<organism evidence="9">
    <name type="scientific">Dendroctonus ponderosae</name>
    <name type="common">Mountain pine beetle</name>
    <dbReference type="NCBI Taxonomy" id="77166"/>
    <lineage>
        <taxon>Eukaryota</taxon>
        <taxon>Metazoa</taxon>
        <taxon>Ecdysozoa</taxon>
        <taxon>Arthropoda</taxon>
        <taxon>Hexapoda</taxon>
        <taxon>Insecta</taxon>
        <taxon>Pterygota</taxon>
        <taxon>Neoptera</taxon>
        <taxon>Endopterygota</taxon>
        <taxon>Coleoptera</taxon>
        <taxon>Polyphaga</taxon>
        <taxon>Cucujiformia</taxon>
        <taxon>Curculionidae</taxon>
        <taxon>Scolytinae</taxon>
        <taxon>Dendroctonus</taxon>
    </lineage>
</organism>
<dbReference type="AlphaFoldDB" id="N6TH19"/>
<keyword evidence="4" id="KW-0689">Ribosomal protein</keyword>
<dbReference type="OrthoDB" id="10249237at2759"/>
<keyword evidence="5" id="KW-0496">Mitochondrion</keyword>
<comment type="similarity">
    <text evidence="2">Belongs to the mitochondrion-specific ribosomal protein mL52 family.</text>
</comment>
<proteinExistence type="inferred from homology"/>
<dbReference type="GO" id="GO:0032543">
    <property type="term" value="P:mitochondrial translation"/>
    <property type="evidence" value="ECO:0007669"/>
    <property type="project" value="InterPro"/>
</dbReference>
<evidence type="ECO:0000256" key="5">
    <source>
        <dbReference type="ARBA" id="ARBA00023128"/>
    </source>
</evidence>
<protein>
    <recommendedName>
        <fullName evidence="7">Large ribosomal subunit protein mL52</fullName>
    </recommendedName>
    <alternativeName>
        <fullName evidence="8">39S ribosomal protein L52, mitochondrial</fullName>
    </alternativeName>
</protein>
<dbReference type="EnsemblMetazoa" id="XM_019900220.1">
    <property type="protein sequence ID" value="XP_019755779.1"/>
    <property type="gene ID" value="LOC109534504"/>
</dbReference>
<evidence type="ECO:0000256" key="8">
    <source>
        <dbReference type="ARBA" id="ARBA00035425"/>
    </source>
</evidence>
<dbReference type="PANTHER" id="PTHR34090">
    <property type="entry name" value="39S RIBOSOMAL PROTEIN L52, MITOCHONDRIAL"/>
    <property type="match status" value="1"/>
</dbReference>
<evidence type="ECO:0000313" key="11">
    <source>
        <dbReference type="EnsemblMetazoa" id="XP_019755779.1"/>
    </source>
</evidence>
<evidence type="ECO:0000256" key="2">
    <source>
        <dbReference type="ARBA" id="ARBA00007232"/>
    </source>
</evidence>
<evidence type="ECO:0000256" key="6">
    <source>
        <dbReference type="ARBA" id="ARBA00023274"/>
    </source>
</evidence>
<dbReference type="PANTHER" id="PTHR34090:SF1">
    <property type="entry name" value="LARGE RIBOSOMAL SUBUNIT PROTEIN ML52"/>
    <property type="match status" value="1"/>
</dbReference>
<dbReference type="GO" id="GO:0003735">
    <property type="term" value="F:structural constituent of ribosome"/>
    <property type="evidence" value="ECO:0007669"/>
    <property type="project" value="InterPro"/>
</dbReference>
<evidence type="ECO:0000256" key="3">
    <source>
        <dbReference type="ARBA" id="ARBA00022946"/>
    </source>
</evidence>